<reference evidence="2 3" key="1">
    <citation type="journal article" date="2013" name="PLoS Genet.">
        <title>The genome and development-dependent transcriptomes of Pyronema confluens: a window into fungal evolution.</title>
        <authorList>
            <person name="Traeger S."/>
            <person name="Altegoer F."/>
            <person name="Freitag M."/>
            <person name="Gabaldon T."/>
            <person name="Kempken F."/>
            <person name="Kumar A."/>
            <person name="Marcet-Houben M."/>
            <person name="Poggeler S."/>
            <person name="Stajich J.E."/>
            <person name="Nowrousian M."/>
        </authorList>
    </citation>
    <scope>NUCLEOTIDE SEQUENCE [LARGE SCALE GENOMIC DNA]</scope>
    <source>
        <strain evidence="3">CBS 100304</strain>
        <tissue evidence="2">Vegetative mycelium</tissue>
    </source>
</reference>
<organism evidence="2 3">
    <name type="scientific">Pyronema omphalodes (strain CBS 100304)</name>
    <name type="common">Pyronema confluens</name>
    <dbReference type="NCBI Taxonomy" id="1076935"/>
    <lineage>
        <taxon>Eukaryota</taxon>
        <taxon>Fungi</taxon>
        <taxon>Dikarya</taxon>
        <taxon>Ascomycota</taxon>
        <taxon>Pezizomycotina</taxon>
        <taxon>Pezizomycetes</taxon>
        <taxon>Pezizales</taxon>
        <taxon>Pyronemataceae</taxon>
        <taxon>Pyronema</taxon>
    </lineage>
</organism>
<feature type="compositionally biased region" description="Polar residues" evidence="1">
    <location>
        <begin position="297"/>
        <end position="306"/>
    </location>
</feature>
<gene>
    <name evidence="2" type="ORF">PCON_01848</name>
</gene>
<evidence type="ECO:0000313" key="3">
    <source>
        <dbReference type="Proteomes" id="UP000018144"/>
    </source>
</evidence>
<dbReference type="EMBL" id="HF936188">
    <property type="protein sequence ID" value="CCX15520.1"/>
    <property type="molecule type" value="Genomic_DNA"/>
</dbReference>
<dbReference type="Proteomes" id="UP000018144">
    <property type="component" value="Unassembled WGS sequence"/>
</dbReference>
<evidence type="ECO:0000256" key="1">
    <source>
        <dbReference type="SAM" id="MobiDB-lite"/>
    </source>
</evidence>
<keyword evidence="3" id="KW-1185">Reference proteome</keyword>
<dbReference type="AlphaFoldDB" id="U4L970"/>
<dbReference type="OrthoDB" id="10407017at2759"/>
<feature type="region of interest" description="Disordered" evidence="1">
    <location>
        <begin position="13"/>
        <end position="106"/>
    </location>
</feature>
<name>U4L970_PYROM</name>
<feature type="compositionally biased region" description="Low complexity" evidence="1">
    <location>
        <begin position="18"/>
        <end position="27"/>
    </location>
</feature>
<sequence length="524" mass="57088">MSLNKLHTYISYQLDTRSSSLPDVRSSSPPPILPEETSTHVTFTPGTKSPAPSPAKDPTPTAGQKAPSRSATGIKAPCSSSRGSGRKVQVPPHVPALPDQSNSKRGRYTIPKCPGGYEPLQGPTGHPALLAPNADYYRMERPRPARQASRASRASRGHSYAYEYRHGHGAAPVLQLPGLPEIPNTPVFAGTGFGEETEEASTLLGCQNNDIQQTPGSSVQGSELWVEIEITPPVISGSDGIELQTFSSSGHGRPHAAGPTSSDCHPDGPHHFRANHKPSLASLLIATGLEKTKKANSKPSFGSLLSPSDHKPSLGSLLSPSDHKPSLASLNSHLTVDDTNVEKKISTRSLRSILKPAASSQLTMWPSFKLSTTPTFSDASLRKCPFISSHLQLSSHFGQLSRDLLTSLNQLRKQISTMTPSSAQRYAAFNRLNQYKMDLNKLMGGVEEIGVSLETLVRENRLQGQPERVKWAMVHHMDELEQDTREARRLWEEVRVEWEEMAAGGARSGGWWGWWPGRDCCWGF</sequence>
<feature type="region of interest" description="Disordered" evidence="1">
    <location>
        <begin position="294"/>
        <end position="322"/>
    </location>
</feature>
<proteinExistence type="predicted"/>
<evidence type="ECO:0000313" key="2">
    <source>
        <dbReference type="EMBL" id="CCX15520.1"/>
    </source>
</evidence>
<feature type="region of interest" description="Disordered" evidence="1">
    <location>
        <begin position="237"/>
        <end position="275"/>
    </location>
</feature>
<accession>U4L970</accession>
<protein>
    <submittedName>
        <fullName evidence="2">Uncharacterized protein</fullName>
    </submittedName>
</protein>